<dbReference type="AlphaFoldDB" id="A0A2T6C1F8"/>
<reference evidence="2 3" key="1">
    <citation type="submission" date="2018-04" db="EMBL/GenBank/DDBJ databases">
        <title>Genomic Encyclopedia of Archaeal and Bacterial Type Strains, Phase II (KMG-II): from individual species to whole genera.</title>
        <authorList>
            <person name="Goeker M."/>
        </authorList>
    </citation>
    <scope>NUCLEOTIDE SEQUENCE [LARGE SCALE GENOMIC DNA]</scope>
    <source>
        <strain evidence="2 3">DSM 25731</strain>
    </source>
</reference>
<dbReference type="InterPro" id="IPR000594">
    <property type="entry name" value="ThiF_NAD_FAD-bd"/>
</dbReference>
<organism evidence="2 3">
    <name type="scientific">Kordia periserrulae</name>
    <dbReference type="NCBI Taxonomy" id="701523"/>
    <lineage>
        <taxon>Bacteria</taxon>
        <taxon>Pseudomonadati</taxon>
        <taxon>Bacteroidota</taxon>
        <taxon>Flavobacteriia</taxon>
        <taxon>Flavobacteriales</taxon>
        <taxon>Flavobacteriaceae</taxon>
        <taxon>Kordia</taxon>
    </lineage>
</organism>
<sequence length="251" mass="28496">MESRYDRNRIYLSNQEQEIIKQCPILLGGSGIGSVIAECALRLGFENITIVDGDQVETSNLNRQNYTEDDISEDKVSAIQRRLKSINKNATIEVHNCFLTAENVADFIDGHEIAINALDFSSEVPLLFDEICQQKGIPVLHPYNLGWGGLLTIISPKGLSLTSIEKPQETFNEVKMVEYASNYLKFWRTPHHWIDEVIEKYKKEKGSLPPPQLSIASWTVAAMCTHIMFNIATDKHIKTFPEFYLSTLMND</sequence>
<dbReference type="EMBL" id="QBKT01000003">
    <property type="protein sequence ID" value="PTX62139.1"/>
    <property type="molecule type" value="Genomic_DNA"/>
</dbReference>
<evidence type="ECO:0000259" key="1">
    <source>
        <dbReference type="Pfam" id="PF00899"/>
    </source>
</evidence>
<dbReference type="GO" id="GO:0008641">
    <property type="term" value="F:ubiquitin-like modifier activating enzyme activity"/>
    <property type="evidence" value="ECO:0007669"/>
    <property type="project" value="InterPro"/>
</dbReference>
<evidence type="ECO:0000313" key="2">
    <source>
        <dbReference type="EMBL" id="PTX62139.1"/>
    </source>
</evidence>
<protein>
    <submittedName>
        <fullName evidence="2">ThiF family protein</fullName>
    </submittedName>
</protein>
<dbReference type="OrthoDB" id="9804286at2"/>
<accession>A0A2T6C1F8</accession>
<proteinExistence type="predicted"/>
<dbReference type="GO" id="GO:0061503">
    <property type="term" value="F:tRNA threonylcarbamoyladenosine dehydratase"/>
    <property type="evidence" value="ECO:0007669"/>
    <property type="project" value="TreeGrafter"/>
</dbReference>
<evidence type="ECO:0000313" key="3">
    <source>
        <dbReference type="Proteomes" id="UP000244090"/>
    </source>
</evidence>
<dbReference type="PANTHER" id="PTHR43267:SF1">
    <property type="entry name" value="TRNA THREONYLCARBAMOYLADENOSINE DEHYDRATASE"/>
    <property type="match status" value="1"/>
</dbReference>
<dbReference type="Pfam" id="PF00899">
    <property type="entry name" value="ThiF"/>
    <property type="match status" value="1"/>
</dbReference>
<keyword evidence="3" id="KW-1185">Reference proteome</keyword>
<gene>
    <name evidence="2" type="ORF">C8N46_103237</name>
</gene>
<name>A0A2T6C1F8_9FLAO</name>
<dbReference type="InterPro" id="IPR035985">
    <property type="entry name" value="Ubiquitin-activating_enz"/>
</dbReference>
<dbReference type="Proteomes" id="UP000244090">
    <property type="component" value="Unassembled WGS sequence"/>
</dbReference>
<dbReference type="CDD" id="cd01483">
    <property type="entry name" value="E1_enzyme_family"/>
    <property type="match status" value="1"/>
</dbReference>
<dbReference type="RefSeq" id="WP_108114352.1">
    <property type="nucleotide sequence ID" value="NZ_QBKT01000003.1"/>
</dbReference>
<dbReference type="PANTHER" id="PTHR43267">
    <property type="entry name" value="TRNA THREONYLCARBAMOYLADENOSINE DEHYDRATASE"/>
    <property type="match status" value="1"/>
</dbReference>
<dbReference type="SUPFAM" id="SSF69572">
    <property type="entry name" value="Activating enzymes of the ubiquitin-like proteins"/>
    <property type="match status" value="1"/>
</dbReference>
<dbReference type="GO" id="GO:0061504">
    <property type="term" value="P:cyclic threonylcarbamoyladenosine biosynthetic process"/>
    <property type="evidence" value="ECO:0007669"/>
    <property type="project" value="TreeGrafter"/>
</dbReference>
<comment type="caution">
    <text evidence="2">The sequence shown here is derived from an EMBL/GenBank/DDBJ whole genome shotgun (WGS) entry which is preliminary data.</text>
</comment>
<feature type="domain" description="THIF-type NAD/FAD binding fold" evidence="1">
    <location>
        <begin position="5"/>
        <end position="163"/>
    </location>
</feature>
<dbReference type="InterPro" id="IPR045886">
    <property type="entry name" value="ThiF/MoeB/HesA"/>
</dbReference>
<dbReference type="Gene3D" id="3.40.50.720">
    <property type="entry name" value="NAD(P)-binding Rossmann-like Domain"/>
    <property type="match status" value="1"/>
</dbReference>